<evidence type="ECO:0000256" key="8">
    <source>
        <dbReference type="ARBA" id="ARBA00068076"/>
    </source>
</evidence>
<dbReference type="GO" id="GO:0016477">
    <property type="term" value="P:cell migration"/>
    <property type="evidence" value="ECO:0007669"/>
    <property type="project" value="TreeGrafter"/>
</dbReference>
<dbReference type="GO" id="GO:0009986">
    <property type="term" value="C:cell surface"/>
    <property type="evidence" value="ECO:0007669"/>
    <property type="project" value="TreeGrafter"/>
</dbReference>
<dbReference type="GO" id="GO:0005925">
    <property type="term" value="C:focal adhesion"/>
    <property type="evidence" value="ECO:0007669"/>
    <property type="project" value="TreeGrafter"/>
</dbReference>
<keyword evidence="3" id="KW-0245">EGF-like domain</keyword>
<evidence type="ECO:0000313" key="12">
    <source>
        <dbReference type="Proteomes" id="UP000504624"/>
    </source>
</evidence>
<comment type="subcellular location">
    <subcellularLocation>
        <location evidence="1">Secreted</location>
    </subcellularLocation>
</comment>
<protein>
    <recommendedName>
        <fullName evidence="8">Integrin beta-like protein 1</fullName>
    </recommendedName>
</protein>
<dbReference type="InterPro" id="IPR013111">
    <property type="entry name" value="EGF_extracell"/>
</dbReference>
<dbReference type="Pfam" id="PF07974">
    <property type="entry name" value="EGF_2"/>
    <property type="match status" value="4"/>
</dbReference>
<dbReference type="FunFam" id="2.10.25.10:FF:000249">
    <property type="entry name" value="Integrin subunit beta like 1"/>
    <property type="match status" value="1"/>
</dbReference>
<feature type="region of interest" description="Disordered" evidence="9">
    <location>
        <begin position="359"/>
        <end position="378"/>
    </location>
</feature>
<evidence type="ECO:0000256" key="4">
    <source>
        <dbReference type="ARBA" id="ARBA00022729"/>
    </source>
</evidence>
<name>A0A6J0HDH5_9PASS</name>
<dbReference type="OrthoDB" id="9930377at2759"/>
<dbReference type="GO" id="GO:0005576">
    <property type="term" value="C:extracellular region"/>
    <property type="evidence" value="ECO:0007669"/>
    <property type="project" value="UniProtKB-SubCell"/>
</dbReference>
<dbReference type="GO" id="GO:0008305">
    <property type="term" value="C:integrin complex"/>
    <property type="evidence" value="ECO:0007669"/>
    <property type="project" value="TreeGrafter"/>
</dbReference>
<gene>
    <name evidence="13" type="primary">ITGBL1</name>
</gene>
<dbReference type="FunFam" id="2.10.25.10:FF:000450">
    <property type="entry name" value="Integrin subunit beta like 1"/>
    <property type="match status" value="1"/>
</dbReference>
<feature type="domain" description="EGF-like" evidence="11">
    <location>
        <begin position="272"/>
        <end position="308"/>
    </location>
</feature>
<dbReference type="PROSITE" id="PS52047">
    <property type="entry name" value="I_EGF_2"/>
    <property type="match status" value="9"/>
</dbReference>
<dbReference type="Pfam" id="PF23106">
    <property type="entry name" value="EGF_Teneurin"/>
    <property type="match status" value="1"/>
</dbReference>
<dbReference type="GO" id="GO:0098609">
    <property type="term" value="P:cell-cell adhesion"/>
    <property type="evidence" value="ECO:0007669"/>
    <property type="project" value="TreeGrafter"/>
</dbReference>
<keyword evidence="12" id="KW-1185">Reference proteome</keyword>
<evidence type="ECO:0000256" key="9">
    <source>
        <dbReference type="SAM" id="MobiDB-lite"/>
    </source>
</evidence>
<proteinExistence type="predicted"/>
<feature type="signal peptide" evidence="10">
    <location>
        <begin position="1"/>
        <end position="19"/>
    </location>
</feature>
<evidence type="ECO:0000256" key="2">
    <source>
        <dbReference type="ARBA" id="ARBA00022525"/>
    </source>
</evidence>
<keyword evidence="6" id="KW-1015">Disulfide bond</keyword>
<dbReference type="GO" id="GO:0007160">
    <property type="term" value="P:cell-matrix adhesion"/>
    <property type="evidence" value="ECO:0007669"/>
    <property type="project" value="TreeGrafter"/>
</dbReference>
<dbReference type="InterPro" id="IPR015812">
    <property type="entry name" value="Integrin_bsu"/>
</dbReference>
<dbReference type="FunFam" id="2.10.25.10:FF:000481">
    <property type="entry name" value="Integrin subunit beta like 1"/>
    <property type="match status" value="1"/>
</dbReference>
<dbReference type="GO" id="GO:0005178">
    <property type="term" value="F:integrin binding"/>
    <property type="evidence" value="ECO:0007669"/>
    <property type="project" value="TreeGrafter"/>
</dbReference>
<evidence type="ECO:0000256" key="3">
    <source>
        <dbReference type="ARBA" id="ARBA00022536"/>
    </source>
</evidence>
<feature type="domain" description="EGF-like" evidence="11">
    <location>
        <begin position="181"/>
        <end position="214"/>
    </location>
</feature>
<dbReference type="GO" id="GO:0007229">
    <property type="term" value="P:integrin-mediated signaling pathway"/>
    <property type="evidence" value="ECO:0007669"/>
    <property type="project" value="TreeGrafter"/>
</dbReference>
<keyword evidence="5" id="KW-0677">Repeat</keyword>
<dbReference type="CTD" id="9358"/>
<evidence type="ECO:0000313" key="13">
    <source>
        <dbReference type="RefSeq" id="XP_017672085.1"/>
    </source>
</evidence>
<organism evidence="12 13">
    <name type="scientific">Lepidothrix coronata</name>
    <name type="common">blue-crowned manakin</name>
    <dbReference type="NCBI Taxonomy" id="321398"/>
    <lineage>
        <taxon>Eukaryota</taxon>
        <taxon>Metazoa</taxon>
        <taxon>Chordata</taxon>
        <taxon>Craniata</taxon>
        <taxon>Vertebrata</taxon>
        <taxon>Euteleostomi</taxon>
        <taxon>Archelosauria</taxon>
        <taxon>Archosauria</taxon>
        <taxon>Dinosauria</taxon>
        <taxon>Saurischia</taxon>
        <taxon>Theropoda</taxon>
        <taxon>Coelurosauria</taxon>
        <taxon>Aves</taxon>
        <taxon>Neognathae</taxon>
        <taxon>Neoaves</taxon>
        <taxon>Telluraves</taxon>
        <taxon>Australaves</taxon>
        <taxon>Passeriformes</taxon>
        <taxon>Pipridae</taxon>
        <taxon>Lepidothrix</taxon>
    </lineage>
</organism>
<feature type="domain" description="EGF-like" evidence="11">
    <location>
        <begin position="433"/>
        <end position="470"/>
    </location>
</feature>
<dbReference type="PANTHER" id="PTHR10082">
    <property type="entry name" value="INTEGRIN BETA SUBUNIT"/>
    <property type="match status" value="1"/>
</dbReference>
<dbReference type="FunFam" id="2.10.25.10:FF:000042">
    <property type="entry name" value="Integrin subunit beta-like 1"/>
    <property type="match status" value="4"/>
</dbReference>
<dbReference type="FunFam" id="2.10.25.10:FF:000175">
    <property type="entry name" value="Integrin subunit beta-like 1"/>
    <property type="match status" value="1"/>
</dbReference>
<dbReference type="InterPro" id="IPR057073">
    <property type="entry name" value="EGF_integrin_2"/>
</dbReference>
<feature type="domain" description="EGF-like" evidence="11">
    <location>
        <begin position="227"/>
        <end position="267"/>
    </location>
</feature>
<evidence type="ECO:0000256" key="10">
    <source>
        <dbReference type="SAM" id="SignalP"/>
    </source>
</evidence>
<keyword evidence="4 10" id="KW-0732">Signal</keyword>
<dbReference type="SUPFAM" id="SSF57196">
    <property type="entry name" value="EGF/Laminin"/>
    <property type="match status" value="7"/>
</dbReference>
<dbReference type="GO" id="GO:0033627">
    <property type="term" value="P:cell adhesion mediated by integrin"/>
    <property type="evidence" value="ECO:0007669"/>
    <property type="project" value="TreeGrafter"/>
</dbReference>
<feature type="domain" description="EGF-like" evidence="11">
    <location>
        <begin position="92"/>
        <end position="124"/>
    </location>
</feature>
<dbReference type="SMART" id="SM00181">
    <property type="entry name" value="EGF"/>
    <property type="match status" value="5"/>
</dbReference>
<dbReference type="PANTHER" id="PTHR10082:SF3">
    <property type="entry name" value="INTEGRIN BETA-LIKE PROTEIN 1"/>
    <property type="match status" value="1"/>
</dbReference>
<evidence type="ECO:0000256" key="1">
    <source>
        <dbReference type="ARBA" id="ARBA00004613"/>
    </source>
</evidence>
<reference evidence="13" key="1">
    <citation type="submission" date="2025-08" db="UniProtKB">
        <authorList>
            <consortium name="RefSeq"/>
        </authorList>
    </citation>
    <scope>IDENTIFICATION</scope>
</reference>
<dbReference type="InterPro" id="IPR000742">
    <property type="entry name" value="EGF"/>
</dbReference>
<dbReference type="Proteomes" id="UP000504624">
    <property type="component" value="Unplaced"/>
</dbReference>
<evidence type="ECO:0000256" key="7">
    <source>
        <dbReference type="ARBA" id="ARBA00023180"/>
    </source>
</evidence>
<evidence type="ECO:0000259" key="11">
    <source>
        <dbReference type="SMART" id="SM00181"/>
    </source>
</evidence>
<dbReference type="AlphaFoldDB" id="A0A6J0HDH5"/>
<sequence length="565" mass="61566">MYAQGLLGLALLLVTSVPAGHLAPPAGPLALRSSLGGPTLCQLSRTESELRCRVPGGKLCNDRGTCECGVCICQVTESGKYYGPLCECHDWVCETYDGKICAGHGKCDCGKCKCDEGWYGEACQYPTTCNLTRRKSNEMCKNSQDIICSGAGTCQCGRCKCANTEGNGLVYGKFCECDDRECVDDETGEICTGHGKCYCGNCYCEAGWHGDKCEFQCDITPWEIKKRCTSPDGKICSNRGTCVCGECTCHDVDPTGDWGDIHGDTCECDERNCKAVYDRYSDDFCSGHGQCNCGRCDCKEGWTGKKCEHPRSCPLSVEESAKRCQGNSNLLCSGREYLTTFLGIAQLPKCRRHPTGPRISRNNRPCRPSQASTPPTGARLALRESAVSKTHRKGREKEASLSICLYAGLRRCECGQCTCFPPGDNRVHGKNCECDDRQCENAEGDVCGGHGICSCGRCICQDGWFGNLCQHSRKCNMTEQESRSLCESADGILCSGKGSCHCGKCICSPQEWYISGDFCECDDRDCDKHDGLICTGNGVCSCGNCECWEGWNGNACEIWLGREYP</sequence>
<accession>A0A6J0HDH5</accession>
<evidence type="ECO:0000256" key="6">
    <source>
        <dbReference type="ARBA" id="ARBA00023157"/>
    </source>
</evidence>
<dbReference type="Gene3D" id="2.10.25.10">
    <property type="entry name" value="Laminin"/>
    <property type="match status" value="9"/>
</dbReference>
<feature type="chain" id="PRO_5027005777" description="Integrin beta-like protein 1" evidence="10">
    <location>
        <begin position="20"/>
        <end position="565"/>
    </location>
</feature>
<dbReference type="PROSITE" id="PS00243">
    <property type="entry name" value="I_EGF_1"/>
    <property type="match status" value="5"/>
</dbReference>
<keyword evidence="2" id="KW-0964">Secreted</keyword>
<dbReference type="GeneID" id="108498195"/>
<dbReference type="RefSeq" id="XP_017672085.1">
    <property type="nucleotide sequence ID" value="XM_017816596.1"/>
</dbReference>
<evidence type="ECO:0000256" key="5">
    <source>
        <dbReference type="ARBA" id="ARBA00022737"/>
    </source>
</evidence>
<dbReference type="InterPro" id="IPR057243">
    <property type="entry name" value="Integrin_I-EGF_CS"/>
</dbReference>
<dbReference type="Pfam" id="PF23105">
    <property type="entry name" value="EGF_integrin"/>
    <property type="match status" value="1"/>
</dbReference>
<keyword evidence="7" id="KW-0325">Glycoprotein</keyword>